<feature type="region of interest" description="Disordered" evidence="1">
    <location>
        <begin position="1"/>
        <end position="24"/>
    </location>
</feature>
<protein>
    <recommendedName>
        <fullName evidence="4">KOW domain-containing protein</fullName>
    </recommendedName>
</protein>
<name>A0ABQ0M8L8_MYCCL</name>
<accession>A0ABQ0M8L8</accession>
<evidence type="ECO:0000313" key="2">
    <source>
        <dbReference type="EMBL" id="GAT59641.1"/>
    </source>
</evidence>
<keyword evidence="3" id="KW-1185">Reference proteome</keyword>
<evidence type="ECO:0000313" key="3">
    <source>
        <dbReference type="Proteomes" id="UP000815677"/>
    </source>
</evidence>
<evidence type="ECO:0000256" key="1">
    <source>
        <dbReference type="SAM" id="MobiDB-lite"/>
    </source>
</evidence>
<organism evidence="2 3">
    <name type="scientific">Mycena chlorophos</name>
    <name type="common">Agaric fungus</name>
    <name type="synonym">Agaricus chlorophos</name>
    <dbReference type="NCBI Taxonomy" id="658473"/>
    <lineage>
        <taxon>Eukaryota</taxon>
        <taxon>Fungi</taxon>
        <taxon>Dikarya</taxon>
        <taxon>Basidiomycota</taxon>
        <taxon>Agaricomycotina</taxon>
        <taxon>Agaricomycetes</taxon>
        <taxon>Agaricomycetidae</taxon>
        <taxon>Agaricales</taxon>
        <taxon>Marasmiineae</taxon>
        <taxon>Mycenaceae</taxon>
        <taxon>Mycena</taxon>
    </lineage>
</organism>
<evidence type="ECO:0008006" key="4">
    <source>
        <dbReference type="Google" id="ProtNLM"/>
    </source>
</evidence>
<dbReference type="EMBL" id="DF849890">
    <property type="protein sequence ID" value="GAT59641.1"/>
    <property type="molecule type" value="Genomic_DNA"/>
</dbReference>
<dbReference type="Proteomes" id="UP000815677">
    <property type="component" value="Unassembled WGS sequence"/>
</dbReference>
<reference evidence="2" key="1">
    <citation type="submission" date="2014-09" db="EMBL/GenBank/DDBJ databases">
        <title>Genome sequence of the luminous mushroom Mycena chlorophos for searching fungal bioluminescence genes.</title>
        <authorList>
            <person name="Tanaka Y."/>
            <person name="Kasuga D."/>
            <person name="Oba Y."/>
            <person name="Hase S."/>
            <person name="Sato K."/>
            <person name="Oba Y."/>
            <person name="Sakakibara Y."/>
        </authorList>
    </citation>
    <scope>NUCLEOTIDE SEQUENCE</scope>
</reference>
<sequence>MQDAKKQDPESPVSSRPTPTLGSMGAAVKHAYPRPLLLKAFPHVCRWIDPFIFPSVVASQIFLSPVLFERRAPLVSLTTILAMNGFAPGTRVFWWDGQGNTVYGTVRTVSRGADNTVYLDINRDSGGAVRLPASSVQKV</sequence>
<proteinExistence type="predicted"/>
<gene>
    <name evidence="2" type="ORF">MCHLO_15900</name>
</gene>
<feature type="compositionally biased region" description="Polar residues" evidence="1">
    <location>
        <begin position="12"/>
        <end position="21"/>
    </location>
</feature>